<comment type="caution">
    <text evidence="1">The sequence shown here is derived from an EMBL/GenBank/DDBJ whole genome shotgun (WGS) entry which is preliminary data.</text>
</comment>
<proteinExistence type="predicted"/>
<protein>
    <submittedName>
        <fullName evidence="1">Uncharacterized protein</fullName>
    </submittedName>
</protein>
<reference evidence="1" key="1">
    <citation type="journal article" date="2014" name="Front. Microbiol.">
        <title>High frequency of phylogenetically diverse reductive dehalogenase-homologous genes in deep subseafloor sedimentary metagenomes.</title>
        <authorList>
            <person name="Kawai M."/>
            <person name="Futagami T."/>
            <person name="Toyoda A."/>
            <person name="Takaki Y."/>
            <person name="Nishi S."/>
            <person name="Hori S."/>
            <person name="Arai W."/>
            <person name="Tsubouchi T."/>
            <person name="Morono Y."/>
            <person name="Uchiyama I."/>
            <person name="Ito T."/>
            <person name="Fujiyama A."/>
            <person name="Inagaki F."/>
            <person name="Takami H."/>
        </authorList>
    </citation>
    <scope>NUCLEOTIDE SEQUENCE</scope>
    <source>
        <strain evidence="1">Expedition CK06-06</strain>
    </source>
</reference>
<dbReference type="AlphaFoldDB" id="X1DIF0"/>
<accession>X1DIF0</accession>
<sequence length="40" mass="4405">LELLSLCFGENTFPGESKMPISSPVLIITRASTPLMKKVR</sequence>
<feature type="non-terminal residue" evidence="1">
    <location>
        <position position="1"/>
    </location>
</feature>
<evidence type="ECO:0000313" key="1">
    <source>
        <dbReference type="EMBL" id="GAH20666.1"/>
    </source>
</evidence>
<gene>
    <name evidence="1" type="ORF">S03H2_01486</name>
</gene>
<dbReference type="EMBL" id="BARU01000437">
    <property type="protein sequence ID" value="GAH20666.1"/>
    <property type="molecule type" value="Genomic_DNA"/>
</dbReference>
<name>X1DIF0_9ZZZZ</name>
<organism evidence="1">
    <name type="scientific">marine sediment metagenome</name>
    <dbReference type="NCBI Taxonomy" id="412755"/>
    <lineage>
        <taxon>unclassified sequences</taxon>
        <taxon>metagenomes</taxon>
        <taxon>ecological metagenomes</taxon>
    </lineage>
</organism>